<keyword evidence="2" id="KW-1185">Reference proteome</keyword>
<evidence type="ECO:0000313" key="2">
    <source>
        <dbReference type="Proteomes" id="UP001196413"/>
    </source>
</evidence>
<reference evidence="1" key="1">
    <citation type="submission" date="2021-06" db="EMBL/GenBank/DDBJ databases">
        <title>Parelaphostrongylus tenuis whole genome reference sequence.</title>
        <authorList>
            <person name="Garwood T.J."/>
            <person name="Larsen P.A."/>
            <person name="Fountain-Jones N.M."/>
            <person name="Garbe J.R."/>
            <person name="Macchietto M.G."/>
            <person name="Kania S.A."/>
            <person name="Gerhold R.W."/>
            <person name="Richards J.E."/>
            <person name="Wolf T.M."/>
        </authorList>
    </citation>
    <scope>NUCLEOTIDE SEQUENCE</scope>
    <source>
        <strain evidence="1">MNPRO001-30</strain>
        <tissue evidence="1">Meninges</tissue>
    </source>
</reference>
<dbReference type="EMBL" id="JAHQIW010002545">
    <property type="protein sequence ID" value="KAJ1355663.1"/>
    <property type="molecule type" value="Genomic_DNA"/>
</dbReference>
<accession>A0AAD5QKV6</accession>
<dbReference type="AlphaFoldDB" id="A0AAD5QKV6"/>
<evidence type="ECO:0008006" key="3">
    <source>
        <dbReference type="Google" id="ProtNLM"/>
    </source>
</evidence>
<gene>
    <name evidence="1" type="ORF">KIN20_013157</name>
</gene>
<organism evidence="1 2">
    <name type="scientific">Parelaphostrongylus tenuis</name>
    <name type="common">Meningeal worm</name>
    <dbReference type="NCBI Taxonomy" id="148309"/>
    <lineage>
        <taxon>Eukaryota</taxon>
        <taxon>Metazoa</taxon>
        <taxon>Ecdysozoa</taxon>
        <taxon>Nematoda</taxon>
        <taxon>Chromadorea</taxon>
        <taxon>Rhabditida</taxon>
        <taxon>Rhabditina</taxon>
        <taxon>Rhabditomorpha</taxon>
        <taxon>Strongyloidea</taxon>
        <taxon>Metastrongylidae</taxon>
        <taxon>Parelaphostrongylus</taxon>
    </lineage>
</organism>
<sequence>MDDRRNHDHGRCDSTAEVASFYNEITIDGRTGRMAGRSISPKYTATLSCEKLCEYCNGTIEDLQINGRQSQHLCFADGIIFTASDINKVKRTSTNFDNACEKIGF</sequence>
<evidence type="ECO:0000313" key="1">
    <source>
        <dbReference type="EMBL" id="KAJ1355663.1"/>
    </source>
</evidence>
<protein>
    <recommendedName>
        <fullName evidence="3">Reverse transcriptase domain-containing protein</fullName>
    </recommendedName>
</protein>
<dbReference type="Proteomes" id="UP001196413">
    <property type="component" value="Unassembled WGS sequence"/>
</dbReference>
<proteinExistence type="predicted"/>
<comment type="caution">
    <text evidence="1">The sequence shown here is derived from an EMBL/GenBank/DDBJ whole genome shotgun (WGS) entry which is preliminary data.</text>
</comment>
<name>A0AAD5QKV6_PARTN</name>